<dbReference type="EMBL" id="JABACJ020000009">
    <property type="protein sequence ID" value="MBU3876408.1"/>
    <property type="molecule type" value="Genomic_DNA"/>
</dbReference>
<accession>A0ABS6D4B2</accession>
<sequence length="269" mass="31024">MGLFEKKTALQTEWEKLMKQEQRFLLKRMEKKDTLLNRKLAGKVPPKLQSTLDMGFAKAFELIFEKGTGIIEKTFKKEKMEQDYQVRQYTADVRQDKKALRSFSKKAQGTGAKNLILSGISGIGMGILGIGLPDIPVFTGMILKDIYEIAIHYGYGYETKEEKYFILLLIQGAVSYGEKLERIDSEINEFIEQEKIPENYEERVQIQRAAGMLSKELLYIKFLQGIPIAGVVGGAYDAVYMQRITEYAGLKYRRRYLVEKKNIFRNKQV</sequence>
<name>A0ABS6D4B2_9FIRM</name>
<dbReference type="PANTHER" id="PTHR41260">
    <property type="entry name" value="PROTEIN ECSC"/>
    <property type="match status" value="1"/>
</dbReference>
<dbReference type="Proteomes" id="UP000723714">
    <property type="component" value="Unassembled WGS sequence"/>
</dbReference>
<protein>
    <submittedName>
        <fullName evidence="1">EcsC family protein</fullName>
    </submittedName>
</protein>
<dbReference type="InterPro" id="IPR024787">
    <property type="entry name" value="EcsC"/>
</dbReference>
<dbReference type="RefSeq" id="WP_216241716.1">
    <property type="nucleotide sequence ID" value="NZ_JABACJ020000009.1"/>
</dbReference>
<comment type="caution">
    <text evidence="1">The sequence shown here is derived from an EMBL/GenBank/DDBJ whole genome shotgun (WGS) entry which is preliminary data.</text>
</comment>
<dbReference type="PANTHER" id="PTHR41260:SF1">
    <property type="entry name" value="PROTEIN ECSC"/>
    <property type="match status" value="1"/>
</dbReference>
<evidence type="ECO:0000313" key="1">
    <source>
        <dbReference type="EMBL" id="MBU3876408.1"/>
    </source>
</evidence>
<keyword evidence="2" id="KW-1185">Reference proteome</keyword>
<evidence type="ECO:0000313" key="2">
    <source>
        <dbReference type="Proteomes" id="UP000723714"/>
    </source>
</evidence>
<gene>
    <name evidence="1" type="ORF">HGO97_011355</name>
</gene>
<organism evidence="1 2">
    <name type="scientific">Faecalicatena faecalis</name>
    <dbReference type="NCBI Taxonomy" id="2726362"/>
    <lineage>
        <taxon>Bacteria</taxon>
        <taxon>Bacillati</taxon>
        <taxon>Bacillota</taxon>
        <taxon>Clostridia</taxon>
        <taxon>Lachnospirales</taxon>
        <taxon>Lachnospiraceae</taxon>
        <taxon>Faecalicatena</taxon>
    </lineage>
</organism>
<reference evidence="1 2" key="1">
    <citation type="submission" date="2021-06" db="EMBL/GenBank/DDBJ databases">
        <title>Faecalicatena sp. nov. isolated from porcine feces.</title>
        <authorList>
            <person name="Oh B.S."/>
            <person name="Lee J.H."/>
        </authorList>
    </citation>
    <scope>NUCLEOTIDE SEQUENCE [LARGE SCALE GENOMIC DNA]</scope>
    <source>
        <strain evidence="1 2">AGMB00832</strain>
    </source>
</reference>
<proteinExistence type="predicted"/>
<dbReference type="Pfam" id="PF12787">
    <property type="entry name" value="EcsC"/>
    <property type="match status" value="1"/>
</dbReference>